<dbReference type="GO" id="GO:0016020">
    <property type="term" value="C:membrane"/>
    <property type="evidence" value="ECO:0007669"/>
    <property type="project" value="UniProtKB-SubCell"/>
</dbReference>
<dbReference type="InterPro" id="IPR000620">
    <property type="entry name" value="EamA_dom"/>
</dbReference>
<dbReference type="AlphaFoldDB" id="A0A841PKR9"/>
<proteinExistence type="inferred from homology"/>
<feature type="domain" description="EamA" evidence="7">
    <location>
        <begin position="3"/>
        <end position="129"/>
    </location>
</feature>
<evidence type="ECO:0000256" key="3">
    <source>
        <dbReference type="ARBA" id="ARBA00022692"/>
    </source>
</evidence>
<feature type="transmembrane region" description="Helical" evidence="6">
    <location>
        <begin position="171"/>
        <end position="193"/>
    </location>
</feature>
<feature type="transmembrane region" description="Helical" evidence="6">
    <location>
        <begin position="29"/>
        <end position="48"/>
    </location>
</feature>
<dbReference type="PANTHER" id="PTHR32322:SF2">
    <property type="entry name" value="EAMA DOMAIN-CONTAINING PROTEIN"/>
    <property type="match status" value="1"/>
</dbReference>
<protein>
    <submittedName>
        <fullName evidence="8">Drug/metabolite transporter (DMT)-like permease</fullName>
    </submittedName>
</protein>
<feature type="domain" description="EamA" evidence="7">
    <location>
        <begin position="141"/>
        <end position="276"/>
    </location>
</feature>
<evidence type="ECO:0000313" key="8">
    <source>
        <dbReference type="EMBL" id="MBB6411290.1"/>
    </source>
</evidence>
<evidence type="ECO:0000256" key="6">
    <source>
        <dbReference type="SAM" id="Phobius"/>
    </source>
</evidence>
<feature type="transmembrane region" description="Helical" evidence="6">
    <location>
        <begin position="236"/>
        <end position="253"/>
    </location>
</feature>
<evidence type="ECO:0000313" key="9">
    <source>
        <dbReference type="Proteomes" id="UP000556329"/>
    </source>
</evidence>
<name>A0A841PKR9_9HYPH</name>
<organism evidence="8 9">
    <name type="scientific">Mesorhizobium sangaii</name>
    <dbReference type="NCBI Taxonomy" id="505389"/>
    <lineage>
        <taxon>Bacteria</taxon>
        <taxon>Pseudomonadati</taxon>
        <taxon>Pseudomonadota</taxon>
        <taxon>Alphaproteobacteria</taxon>
        <taxon>Hyphomicrobiales</taxon>
        <taxon>Phyllobacteriaceae</taxon>
        <taxon>Mesorhizobium</taxon>
    </lineage>
</organism>
<dbReference type="SUPFAM" id="SSF103481">
    <property type="entry name" value="Multidrug resistance efflux transporter EmrE"/>
    <property type="match status" value="2"/>
</dbReference>
<dbReference type="InterPro" id="IPR050638">
    <property type="entry name" value="AA-Vitamin_Transporters"/>
</dbReference>
<comment type="similarity">
    <text evidence="2">Belongs to the EamA transporter family.</text>
</comment>
<evidence type="ECO:0000256" key="2">
    <source>
        <dbReference type="ARBA" id="ARBA00007362"/>
    </source>
</evidence>
<evidence type="ECO:0000259" key="7">
    <source>
        <dbReference type="Pfam" id="PF00892"/>
    </source>
</evidence>
<comment type="subcellular location">
    <subcellularLocation>
        <location evidence="1">Membrane</location>
        <topology evidence="1">Multi-pass membrane protein</topology>
    </subcellularLocation>
</comment>
<gene>
    <name evidence="8" type="ORF">HNQ71_003964</name>
</gene>
<feature type="transmembrane region" description="Helical" evidence="6">
    <location>
        <begin position="140"/>
        <end position="159"/>
    </location>
</feature>
<dbReference type="EMBL" id="JACHEF010000003">
    <property type="protein sequence ID" value="MBB6411290.1"/>
    <property type="molecule type" value="Genomic_DNA"/>
</dbReference>
<keyword evidence="5 6" id="KW-0472">Membrane</keyword>
<evidence type="ECO:0000256" key="5">
    <source>
        <dbReference type="ARBA" id="ARBA00023136"/>
    </source>
</evidence>
<feature type="transmembrane region" description="Helical" evidence="6">
    <location>
        <begin position="205"/>
        <end position="224"/>
    </location>
</feature>
<comment type="caution">
    <text evidence="8">The sequence shown here is derived from an EMBL/GenBank/DDBJ whole genome shotgun (WGS) entry which is preliminary data.</text>
</comment>
<dbReference type="InterPro" id="IPR037185">
    <property type="entry name" value="EmrE-like"/>
</dbReference>
<reference evidence="8 9" key="1">
    <citation type="submission" date="2020-08" db="EMBL/GenBank/DDBJ databases">
        <title>Genomic Encyclopedia of Type Strains, Phase IV (KMG-IV): sequencing the most valuable type-strain genomes for metagenomic binning, comparative biology and taxonomic classification.</title>
        <authorList>
            <person name="Goeker M."/>
        </authorList>
    </citation>
    <scope>NUCLEOTIDE SEQUENCE [LARGE SCALE GENOMIC DNA]</scope>
    <source>
        <strain evidence="8 9">DSM 100039</strain>
    </source>
</reference>
<dbReference type="Proteomes" id="UP000556329">
    <property type="component" value="Unassembled WGS sequence"/>
</dbReference>
<keyword evidence="3 6" id="KW-0812">Transmembrane</keyword>
<feature type="transmembrane region" description="Helical" evidence="6">
    <location>
        <begin position="60"/>
        <end position="79"/>
    </location>
</feature>
<feature type="transmembrane region" description="Helical" evidence="6">
    <location>
        <begin position="259"/>
        <end position="276"/>
    </location>
</feature>
<dbReference type="Pfam" id="PF00892">
    <property type="entry name" value="EamA"/>
    <property type="match status" value="2"/>
</dbReference>
<evidence type="ECO:0000256" key="4">
    <source>
        <dbReference type="ARBA" id="ARBA00022989"/>
    </source>
</evidence>
<dbReference type="PANTHER" id="PTHR32322">
    <property type="entry name" value="INNER MEMBRANE TRANSPORTER"/>
    <property type="match status" value="1"/>
</dbReference>
<accession>A0A841PKR9</accession>
<feature type="transmembrane region" description="Helical" evidence="6">
    <location>
        <begin position="85"/>
        <end position="103"/>
    </location>
</feature>
<keyword evidence="4 6" id="KW-1133">Transmembrane helix</keyword>
<sequence length="319" mass="34576">MATALVVSWSSGFVGIRYASENADVMLVLFWRNLMSGLILLPFALLIGPRVNARALLQQIVFGVATMFLYLGGFALAIGQRVPTGLVALISDLVPLAIAALSQPVLGHRLTGRQWIGTALGVTGVLLVSVDSLTLGTAPAWAYMLTVASMMVLALATVVQKRMGTINMPIHQSLCIQCLTAAILFAACAGWNGGLMPPLDARFRFGIAWLVLFSTFFCYGTYYASLRLYTASQVSSVIYLSPPVTMLWGWSMFGEPLSKAMLVGLAVTLSGVWFISSGSARRRSFSSVSIMSANRRGEIDLMIDDDPRQRRFAHGHQTR</sequence>
<feature type="transmembrane region" description="Helical" evidence="6">
    <location>
        <begin position="115"/>
        <end position="134"/>
    </location>
</feature>
<evidence type="ECO:0000256" key="1">
    <source>
        <dbReference type="ARBA" id="ARBA00004141"/>
    </source>
</evidence>
<keyword evidence="9" id="KW-1185">Reference proteome</keyword>